<evidence type="ECO:0000259" key="3">
    <source>
        <dbReference type="PROSITE" id="PS51480"/>
    </source>
</evidence>
<dbReference type="Pfam" id="PF02734">
    <property type="entry name" value="Dak2"/>
    <property type="match status" value="1"/>
</dbReference>
<dbReference type="SUPFAM" id="SSF101473">
    <property type="entry name" value="DhaL-like"/>
    <property type="match status" value="1"/>
</dbReference>
<protein>
    <submittedName>
        <fullName evidence="4">Dihydroxyacetone kinase subunit L</fullName>
    </submittedName>
</protein>
<gene>
    <name evidence="4" type="ORF">HND93_14235</name>
</gene>
<evidence type="ECO:0000313" key="5">
    <source>
        <dbReference type="Proteomes" id="UP000584642"/>
    </source>
</evidence>
<evidence type="ECO:0000256" key="1">
    <source>
        <dbReference type="ARBA" id="ARBA00022679"/>
    </source>
</evidence>
<dbReference type="InterPro" id="IPR036117">
    <property type="entry name" value="DhaL_dom_sf"/>
</dbReference>
<comment type="caution">
    <text evidence="4">The sequence shown here is derived from an EMBL/GenBank/DDBJ whole genome shotgun (WGS) entry which is preliminary data.</text>
</comment>
<dbReference type="InterPro" id="IPR050861">
    <property type="entry name" value="Dihydroxyacetone_Kinase"/>
</dbReference>
<keyword evidence="1" id="KW-0808">Transferase</keyword>
<evidence type="ECO:0000256" key="2">
    <source>
        <dbReference type="ARBA" id="ARBA00022777"/>
    </source>
</evidence>
<dbReference type="Proteomes" id="UP000584642">
    <property type="component" value="Unassembled WGS sequence"/>
</dbReference>
<dbReference type="PANTHER" id="PTHR28629">
    <property type="entry name" value="TRIOKINASE/FMN CYCLASE"/>
    <property type="match status" value="1"/>
</dbReference>
<dbReference type="GO" id="GO:0016301">
    <property type="term" value="F:kinase activity"/>
    <property type="evidence" value="ECO:0007669"/>
    <property type="project" value="UniProtKB-KW"/>
</dbReference>
<feature type="domain" description="DhaL" evidence="3">
    <location>
        <begin position="5"/>
        <end position="211"/>
    </location>
</feature>
<name>A0ABX2TCJ9_9PROT</name>
<proteinExistence type="predicted"/>
<evidence type="ECO:0000313" key="4">
    <source>
        <dbReference type="EMBL" id="NYZ20868.1"/>
    </source>
</evidence>
<keyword evidence="2 4" id="KW-0418">Kinase</keyword>
<reference evidence="4 5" key="1">
    <citation type="submission" date="2020-05" db="EMBL/GenBank/DDBJ databases">
        <title>Azospirillum oleiclasticum sp. nov, a nitrogen-fixing and heavy crude oil-emulsifying bacterium isolated from the crude oil of Yumen Oilfield.</title>
        <authorList>
            <person name="Wu D."/>
            <person name="Cai M."/>
            <person name="Zhang X."/>
        </authorList>
    </citation>
    <scope>NUCLEOTIDE SEQUENCE [LARGE SCALE GENOMIC DNA]</scope>
    <source>
        <strain evidence="4 5">ROY-1-1-2</strain>
    </source>
</reference>
<accession>A0ABX2TCJ9</accession>
<organism evidence="4 5">
    <name type="scientific">Azospirillum oleiclasticum</name>
    <dbReference type="NCBI Taxonomy" id="2735135"/>
    <lineage>
        <taxon>Bacteria</taxon>
        <taxon>Pseudomonadati</taxon>
        <taxon>Pseudomonadota</taxon>
        <taxon>Alphaproteobacteria</taxon>
        <taxon>Rhodospirillales</taxon>
        <taxon>Azospirillaceae</taxon>
        <taxon>Azospirillum</taxon>
    </lineage>
</organism>
<dbReference type="PROSITE" id="PS51480">
    <property type="entry name" value="DHAL"/>
    <property type="match status" value="1"/>
</dbReference>
<dbReference type="RefSeq" id="WP_180282644.1">
    <property type="nucleotide sequence ID" value="NZ_JABFDB010000009.1"/>
</dbReference>
<dbReference type="InterPro" id="IPR004007">
    <property type="entry name" value="DhaL_dom"/>
</dbReference>
<dbReference type="Gene3D" id="1.25.40.340">
    <property type="match status" value="1"/>
</dbReference>
<dbReference type="EMBL" id="JABFDB010000009">
    <property type="protein sequence ID" value="NYZ20868.1"/>
    <property type="molecule type" value="Genomic_DNA"/>
</dbReference>
<dbReference type="PANTHER" id="PTHR28629:SF4">
    <property type="entry name" value="TRIOKINASE_FMN CYCLASE"/>
    <property type="match status" value="1"/>
</dbReference>
<dbReference type="SMART" id="SM01120">
    <property type="entry name" value="Dak2"/>
    <property type="match status" value="1"/>
</dbReference>
<keyword evidence="5" id="KW-1185">Reference proteome</keyword>
<sequence>MLTSPAIAEFLDRAVQRLPGIRDQLNEADSRLGDGDTGMTVARVMEAMRAASVGLPADTGQALAVVARAASQASGSSLASVVTIGLMAAAKTARGRETVDRAGVAALLQVAIDAITARSGAGLGDKTVLDSLDAIRAELAGHDPAAPDTGTGVAAPDTGTGVAADAARRALCAFRDRPSKLGRARVYGDRSIGFDDPGMLAACLILDAAAGR</sequence>